<proteinExistence type="inferred from homology"/>
<dbReference type="Proteomes" id="UP001298424">
    <property type="component" value="Unassembled WGS sequence"/>
</dbReference>
<comment type="similarity">
    <text evidence="2 3">Belongs to the pyridoxal phosphate-binding protein YggS/PROSC family.</text>
</comment>
<name>A0ABS9NLP7_9NEIS</name>
<dbReference type="Pfam" id="PF01168">
    <property type="entry name" value="Ala_racemase_N"/>
    <property type="match status" value="1"/>
</dbReference>
<comment type="function">
    <text evidence="2">Pyridoxal 5'-phosphate (PLP)-binding protein, which is involved in PLP homeostasis.</text>
</comment>
<dbReference type="PIRSF" id="PIRSF004848">
    <property type="entry name" value="YBL036c_PLPDEIII"/>
    <property type="match status" value="1"/>
</dbReference>
<evidence type="ECO:0000256" key="2">
    <source>
        <dbReference type="HAMAP-Rule" id="MF_02087"/>
    </source>
</evidence>
<dbReference type="PANTHER" id="PTHR10146:SF14">
    <property type="entry name" value="PYRIDOXAL PHOSPHATE HOMEOSTASIS PROTEIN"/>
    <property type="match status" value="1"/>
</dbReference>
<comment type="caution">
    <text evidence="5">The sequence shown here is derived from an EMBL/GenBank/DDBJ whole genome shotgun (WGS) entry which is preliminary data.</text>
</comment>
<dbReference type="Gene3D" id="3.20.20.10">
    <property type="entry name" value="Alanine racemase"/>
    <property type="match status" value="1"/>
</dbReference>
<organism evidence="5 6">
    <name type="scientific">Kingella pumchi</name>
    <dbReference type="NCBI Taxonomy" id="2779506"/>
    <lineage>
        <taxon>Bacteria</taxon>
        <taxon>Pseudomonadati</taxon>
        <taxon>Pseudomonadota</taxon>
        <taxon>Betaproteobacteria</taxon>
        <taxon>Neisseriales</taxon>
        <taxon>Neisseriaceae</taxon>
        <taxon>Kingella</taxon>
    </lineage>
</organism>
<evidence type="ECO:0000256" key="1">
    <source>
        <dbReference type="ARBA" id="ARBA00022898"/>
    </source>
</evidence>
<evidence type="ECO:0000313" key="5">
    <source>
        <dbReference type="EMBL" id="MCG6503238.1"/>
    </source>
</evidence>
<dbReference type="RefSeq" id="WP_238745377.1">
    <property type="nucleotide sequence ID" value="NZ_JAKOOW010000006.1"/>
</dbReference>
<dbReference type="NCBIfam" id="TIGR00044">
    <property type="entry name" value="YggS family pyridoxal phosphate-dependent enzyme"/>
    <property type="match status" value="1"/>
</dbReference>
<feature type="domain" description="Alanine racemase N-terminal" evidence="4">
    <location>
        <begin position="7"/>
        <end position="225"/>
    </location>
</feature>
<accession>A0ABS9NLP7</accession>
<dbReference type="InterPro" id="IPR011078">
    <property type="entry name" value="PyrdxlP_homeostasis"/>
</dbReference>
<gene>
    <name evidence="5" type="ORF">MB824_01825</name>
</gene>
<protein>
    <recommendedName>
        <fullName evidence="2">Pyridoxal phosphate homeostasis protein</fullName>
        <shortName evidence="2">PLP homeostasis protein</shortName>
    </recommendedName>
</protein>
<reference evidence="5 6" key="1">
    <citation type="submission" date="2022-02" db="EMBL/GenBank/DDBJ databases">
        <title>Genome sequence data of Kingella unionensis sp. nov. strain CICC 24913 (CCUG 75125).</title>
        <authorList>
            <person name="Xiao M."/>
        </authorList>
    </citation>
    <scope>NUCLEOTIDE SEQUENCE [LARGE SCALE GENOMIC DNA]</scope>
    <source>
        <strain evidence="5 6">CICC 24913</strain>
    </source>
</reference>
<keyword evidence="1 2" id="KW-0663">Pyridoxal phosphate</keyword>
<dbReference type="InterPro" id="IPR001608">
    <property type="entry name" value="Ala_racemase_N"/>
</dbReference>
<evidence type="ECO:0000256" key="3">
    <source>
        <dbReference type="RuleBase" id="RU004514"/>
    </source>
</evidence>
<keyword evidence="6" id="KW-1185">Reference proteome</keyword>
<evidence type="ECO:0000313" key="6">
    <source>
        <dbReference type="Proteomes" id="UP001298424"/>
    </source>
</evidence>
<dbReference type="InterPro" id="IPR029066">
    <property type="entry name" value="PLP-binding_barrel"/>
</dbReference>
<dbReference type="SUPFAM" id="SSF51419">
    <property type="entry name" value="PLP-binding barrel"/>
    <property type="match status" value="1"/>
</dbReference>
<dbReference type="EMBL" id="JAKOOW010000006">
    <property type="protein sequence ID" value="MCG6503238.1"/>
    <property type="molecule type" value="Genomic_DNA"/>
</dbReference>
<evidence type="ECO:0000259" key="4">
    <source>
        <dbReference type="Pfam" id="PF01168"/>
    </source>
</evidence>
<dbReference type="CDD" id="cd06824">
    <property type="entry name" value="PLPDE_III_Yggs_like"/>
    <property type="match status" value="1"/>
</dbReference>
<sequence>MEQAQRLEALRRRIGEAAVQAGREAVAVRLIAVGKTFPAADIRAFYALGQRDFGENYIREWQLKAEALADCAGLLWHIIGHVQSNKSRPVAEGAHWLHTLDSAKLARRLSDQRPPQLPDLQVCIEINISGEAAKHGVAPEQMLPLAREVAQLPRLNLRGLMCVAEATDNHAALRAQFDAMRNLLAKLQTVAPQADTLSMGMSGDLETAIACGATMVRIGSALFGRRDDGASENG</sequence>
<dbReference type="PANTHER" id="PTHR10146">
    <property type="entry name" value="PROLINE SYNTHETASE CO-TRANSCRIBED BACTERIAL HOMOLOG PROTEIN"/>
    <property type="match status" value="1"/>
</dbReference>
<feature type="modified residue" description="N6-(pyridoxal phosphate)lysine" evidence="2">
    <location>
        <position position="35"/>
    </location>
</feature>
<dbReference type="HAMAP" id="MF_02087">
    <property type="entry name" value="PLP_homeostasis"/>
    <property type="match status" value="1"/>
</dbReference>